<gene>
    <name evidence="7" type="ORF">C4N26_06085</name>
</gene>
<keyword evidence="5 6" id="KW-0472">Membrane</keyword>
<evidence type="ECO:0000313" key="8">
    <source>
        <dbReference type="Proteomes" id="UP000251144"/>
    </source>
</evidence>
<reference evidence="7 8" key="1">
    <citation type="submission" date="2018-02" db="EMBL/GenBank/DDBJ databases">
        <title>Complete genome sequencing of Faecalibacterium prausnitzii strains isolated from the human gut.</title>
        <authorList>
            <person name="Fitzgerald B.C."/>
            <person name="Shkoporov A.N."/>
            <person name="Ross P.R."/>
            <person name="Hill C."/>
        </authorList>
    </citation>
    <scope>NUCLEOTIDE SEQUENCE [LARGE SCALE GENOMIC DNA]</scope>
    <source>
        <strain evidence="7 8">APC942/32-1</strain>
    </source>
</reference>
<dbReference type="GO" id="GO:0005886">
    <property type="term" value="C:plasma membrane"/>
    <property type="evidence" value="ECO:0007669"/>
    <property type="project" value="UniProtKB-SubCell"/>
</dbReference>
<feature type="transmembrane region" description="Helical" evidence="6">
    <location>
        <begin position="211"/>
        <end position="238"/>
    </location>
</feature>
<feature type="transmembrane region" description="Helical" evidence="6">
    <location>
        <begin position="69"/>
        <end position="93"/>
    </location>
</feature>
<evidence type="ECO:0000256" key="6">
    <source>
        <dbReference type="SAM" id="Phobius"/>
    </source>
</evidence>
<keyword evidence="4 6" id="KW-1133">Transmembrane helix</keyword>
<proteinExistence type="predicted"/>
<dbReference type="GO" id="GO:0005436">
    <property type="term" value="F:sodium:phosphate symporter activity"/>
    <property type="evidence" value="ECO:0007669"/>
    <property type="project" value="InterPro"/>
</dbReference>
<comment type="subcellular location">
    <subcellularLocation>
        <location evidence="1">Cell membrane</location>
        <topology evidence="1">Multi-pass membrane protein</topology>
    </subcellularLocation>
</comment>
<feature type="transmembrane region" description="Helical" evidence="6">
    <location>
        <begin position="250"/>
        <end position="272"/>
    </location>
</feature>
<dbReference type="EMBL" id="PRLB01000004">
    <property type="protein sequence ID" value="RAW54433.1"/>
    <property type="molecule type" value="Genomic_DNA"/>
</dbReference>
<evidence type="ECO:0000256" key="5">
    <source>
        <dbReference type="ARBA" id="ARBA00023136"/>
    </source>
</evidence>
<dbReference type="AlphaFoldDB" id="A0A329TZI0"/>
<evidence type="ECO:0000256" key="1">
    <source>
        <dbReference type="ARBA" id="ARBA00004651"/>
    </source>
</evidence>
<name>A0A329TZI0_9FIRM</name>
<dbReference type="OrthoDB" id="9763003at2"/>
<dbReference type="Proteomes" id="UP000251144">
    <property type="component" value="Unassembled WGS sequence"/>
</dbReference>
<keyword evidence="2" id="KW-1003">Cell membrane</keyword>
<dbReference type="GO" id="GO:0044341">
    <property type="term" value="P:sodium-dependent phosphate transport"/>
    <property type="evidence" value="ECO:0007669"/>
    <property type="project" value="InterPro"/>
</dbReference>
<evidence type="ECO:0000313" key="7">
    <source>
        <dbReference type="EMBL" id="RAW54433.1"/>
    </source>
</evidence>
<feature type="transmembrane region" description="Helical" evidence="6">
    <location>
        <begin position="176"/>
        <end position="199"/>
    </location>
</feature>
<comment type="caution">
    <text evidence="7">The sequence shown here is derived from an EMBL/GenBank/DDBJ whole genome shotgun (WGS) entry which is preliminary data.</text>
</comment>
<dbReference type="RefSeq" id="WP_158400803.1">
    <property type="nucleotide sequence ID" value="NZ_PRLB01000004.1"/>
</dbReference>
<protein>
    <submittedName>
        <fullName evidence="7">Na/Pi-cotransporter II</fullName>
    </submittedName>
</protein>
<dbReference type="Pfam" id="PF02690">
    <property type="entry name" value="Na_Pi_cotrans"/>
    <property type="match status" value="1"/>
</dbReference>
<evidence type="ECO:0000256" key="3">
    <source>
        <dbReference type="ARBA" id="ARBA00022692"/>
    </source>
</evidence>
<dbReference type="PANTHER" id="PTHR10010">
    <property type="entry name" value="SOLUTE CARRIER FAMILY 34 SODIUM PHOSPHATE , MEMBER 2-RELATED"/>
    <property type="match status" value="1"/>
</dbReference>
<dbReference type="InterPro" id="IPR003841">
    <property type="entry name" value="Na/Pi_transpt"/>
</dbReference>
<dbReference type="NCBIfam" id="NF037997">
    <property type="entry name" value="Na_Pi_symport"/>
    <property type="match status" value="1"/>
</dbReference>
<accession>A0A329TZI0</accession>
<sequence>MEQGMQMLFALFGGLAMFLYGMDRMSRALQRAAGDAMKRLLARLTATPLLGVLTGLAVTAVLQSSSAATVMVIGFVSAGLLELPRAVAVIYGINIGTTMTAQLIAFDVQTLVYPVLFLGFLLDFAARRPRWQAVGEAVFSFGLLFEGIDILGRALHPLAGQTVFLDWMTRVKESPLLGILLGLSMTMVVQSSSATIALLQNVARQAGPDGIHSVLGLAGAVPVLLGDNIGTTVTALLACIGQGKNAARAALAHSCFNLSGSLLAAVLLPWFVRLVEFISPKGPELEVISRQIANAHTAFNVCCALLWLPFLPWMVRLVCALVPEKEKK</sequence>
<keyword evidence="3 6" id="KW-0812">Transmembrane</keyword>
<evidence type="ECO:0000256" key="4">
    <source>
        <dbReference type="ARBA" id="ARBA00022989"/>
    </source>
</evidence>
<feature type="transmembrane region" description="Helical" evidence="6">
    <location>
        <begin position="298"/>
        <end position="322"/>
    </location>
</feature>
<dbReference type="InterPro" id="IPR004633">
    <property type="entry name" value="NaPi_cotrn-rel/YqeW-like"/>
</dbReference>
<dbReference type="NCBIfam" id="TIGR00704">
    <property type="entry name" value="NaPi_cotrn_rel"/>
    <property type="match status" value="1"/>
</dbReference>
<feature type="transmembrane region" description="Helical" evidence="6">
    <location>
        <begin position="41"/>
        <end position="62"/>
    </location>
</feature>
<organism evidence="7 8">
    <name type="scientific">Faecalibacterium prausnitzii</name>
    <dbReference type="NCBI Taxonomy" id="853"/>
    <lineage>
        <taxon>Bacteria</taxon>
        <taxon>Bacillati</taxon>
        <taxon>Bacillota</taxon>
        <taxon>Clostridia</taxon>
        <taxon>Eubacteriales</taxon>
        <taxon>Oscillospiraceae</taxon>
        <taxon>Faecalibacterium</taxon>
    </lineage>
</organism>
<dbReference type="PANTHER" id="PTHR10010:SF46">
    <property type="entry name" value="SODIUM-DEPENDENT PHOSPHATE TRANSPORT PROTEIN 2B"/>
    <property type="match status" value="1"/>
</dbReference>
<evidence type="ECO:0000256" key="2">
    <source>
        <dbReference type="ARBA" id="ARBA00022475"/>
    </source>
</evidence>